<dbReference type="Proteomes" id="UP000044841">
    <property type="component" value="Unassembled WGS sequence"/>
</dbReference>
<reference evidence="2 3" key="1">
    <citation type="submission" date="2015-07" db="EMBL/GenBank/DDBJ databases">
        <authorList>
            <person name="Noorani M."/>
        </authorList>
    </citation>
    <scope>NUCLEOTIDE SEQUENCE [LARGE SCALE GENOMIC DNA]</scope>
    <source>
        <strain evidence="2">BBA 69670</strain>
    </source>
</reference>
<dbReference type="AlphaFoldDB" id="A0A0K6G0A8"/>
<feature type="compositionally biased region" description="Basic and acidic residues" evidence="1">
    <location>
        <begin position="329"/>
        <end position="345"/>
    </location>
</feature>
<feature type="region of interest" description="Disordered" evidence="1">
    <location>
        <begin position="321"/>
        <end position="355"/>
    </location>
</feature>
<name>A0A0K6G0A8_9AGAM</name>
<evidence type="ECO:0000313" key="3">
    <source>
        <dbReference type="Proteomes" id="UP000044841"/>
    </source>
</evidence>
<evidence type="ECO:0000313" key="2">
    <source>
        <dbReference type="EMBL" id="CUA71951.1"/>
    </source>
</evidence>
<protein>
    <submittedName>
        <fullName evidence="2">Uncharacterized protein</fullName>
    </submittedName>
</protein>
<organism evidence="2 3">
    <name type="scientific">Rhizoctonia solani</name>
    <dbReference type="NCBI Taxonomy" id="456999"/>
    <lineage>
        <taxon>Eukaryota</taxon>
        <taxon>Fungi</taxon>
        <taxon>Dikarya</taxon>
        <taxon>Basidiomycota</taxon>
        <taxon>Agaricomycotina</taxon>
        <taxon>Agaricomycetes</taxon>
        <taxon>Cantharellales</taxon>
        <taxon>Ceratobasidiaceae</taxon>
        <taxon>Rhizoctonia</taxon>
    </lineage>
</organism>
<keyword evidence="3" id="KW-1185">Reference proteome</keyword>
<evidence type="ECO:0000256" key="1">
    <source>
        <dbReference type="SAM" id="MobiDB-lite"/>
    </source>
</evidence>
<dbReference type="EMBL" id="CYGV01001274">
    <property type="protein sequence ID" value="CUA71951.1"/>
    <property type="molecule type" value="Genomic_DNA"/>
</dbReference>
<proteinExistence type="predicted"/>
<gene>
    <name evidence="2" type="ORF">RSOLAG22IIIB_09964</name>
</gene>
<accession>A0A0K6G0A8</accession>
<sequence length="355" mass="40427">MEVRHVCDIFLCFNSKFNNHYFPYSEGHPDPLERRIYQYPDVEEIPWNHYGSQWYVASNLYHAFNAVYRHAVILIGDALGPDRWNRREPWLSYDFARKLRELGMPDFPRPSTFREGAHTAPFDSLEDLQREVHVNNLYAICLVAIAKIVDAVKMNGFSNLVLADYMRSSPALIAGHRYWCRTVGYVILDRSEDAESAANFEQLIEEQRESQDALALATPPDSISPMELSSVPASPDRAFNAIDWRNGEQREDIDCGTDPFAVANTELVRTLRNRRDDIHIPSDVASTSSPPMVPSADGDFDFDNLVDRLAEISAFWAAREATGFGNDQPEPKWEWPTKPASHEDPAIGSPHWPSQ</sequence>